<gene>
    <name evidence="1" type="ORF">S01H1_31020</name>
</gene>
<sequence>RVPSFERIKEVIGWVPRTDLGEALEIIIESLG</sequence>
<protein>
    <recommendedName>
        <fullName evidence="2">NAD(P)-binding domain-containing protein</fullName>
    </recommendedName>
</protein>
<dbReference type="EMBL" id="BARS01019118">
    <property type="protein sequence ID" value="GAF87517.1"/>
    <property type="molecule type" value="Genomic_DNA"/>
</dbReference>
<feature type="non-terminal residue" evidence="1">
    <location>
        <position position="1"/>
    </location>
</feature>
<accession>X0THC0</accession>
<comment type="caution">
    <text evidence="1">The sequence shown here is derived from an EMBL/GenBank/DDBJ whole genome shotgun (WGS) entry which is preliminary data.</text>
</comment>
<reference evidence="1" key="1">
    <citation type="journal article" date="2014" name="Front. Microbiol.">
        <title>High frequency of phylogenetically diverse reductive dehalogenase-homologous genes in deep subseafloor sedimentary metagenomes.</title>
        <authorList>
            <person name="Kawai M."/>
            <person name="Futagami T."/>
            <person name="Toyoda A."/>
            <person name="Takaki Y."/>
            <person name="Nishi S."/>
            <person name="Hori S."/>
            <person name="Arai W."/>
            <person name="Tsubouchi T."/>
            <person name="Morono Y."/>
            <person name="Uchiyama I."/>
            <person name="Ito T."/>
            <person name="Fujiyama A."/>
            <person name="Inagaki F."/>
            <person name="Takami H."/>
        </authorList>
    </citation>
    <scope>NUCLEOTIDE SEQUENCE</scope>
    <source>
        <strain evidence="1">Expedition CK06-06</strain>
    </source>
</reference>
<evidence type="ECO:0000313" key="1">
    <source>
        <dbReference type="EMBL" id="GAF87517.1"/>
    </source>
</evidence>
<organism evidence="1">
    <name type="scientific">marine sediment metagenome</name>
    <dbReference type="NCBI Taxonomy" id="412755"/>
    <lineage>
        <taxon>unclassified sequences</taxon>
        <taxon>metagenomes</taxon>
        <taxon>ecological metagenomes</taxon>
    </lineage>
</organism>
<name>X0THC0_9ZZZZ</name>
<proteinExistence type="predicted"/>
<evidence type="ECO:0008006" key="2">
    <source>
        <dbReference type="Google" id="ProtNLM"/>
    </source>
</evidence>
<dbReference type="AlphaFoldDB" id="X0THC0"/>